<dbReference type="AlphaFoldDB" id="A0AAV5ATX4"/>
<comment type="caution">
    <text evidence="1">The sequence shown here is derived from an EMBL/GenBank/DDBJ whole genome shotgun (WGS) entry which is preliminary data.</text>
</comment>
<name>A0AAV5ATX4_9AGAM</name>
<dbReference type="EMBL" id="BPWL01000013">
    <property type="protein sequence ID" value="GJJ16190.1"/>
    <property type="molecule type" value="Genomic_DNA"/>
</dbReference>
<proteinExistence type="predicted"/>
<evidence type="ECO:0000313" key="2">
    <source>
        <dbReference type="Proteomes" id="UP001050691"/>
    </source>
</evidence>
<accession>A0AAV5ATX4</accession>
<sequence length="233" mass="26727">MESNYYITGNPTYERQDIDEFRPLSKKYYHGRSFSLAESLASYDPVQFRVSFSEPRELIPMFNVYLEKSINLVEILLTTFNLCLNRTQITSFSNALRSARAVRNLTIISGHSLKDLCDLLSDRDLLPGLEKLNYSASIYENTCHCCYIIDSVLTLLKKRLEGSPLSLKIELGNFPRQELEQIEFLGLGVIQEEDKLEIIAYPKIMENISFKCTYGKASNDNMTSFYAKASYSI</sequence>
<protein>
    <submittedName>
        <fullName evidence="1">Uncharacterized protein</fullName>
    </submittedName>
</protein>
<reference evidence="1" key="1">
    <citation type="submission" date="2021-10" db="EMBL/GenBank/DDBJ databases">
        <title>De novo Genome Assembly of Clathrus columnatus (Basidiomycota, Fungi) Using Illumina and Nanopore Sequence Data.</title>
        <authorList>
            <person name="Ogiso-Tanaka E."/>
            <person name="Itagaki H."/>
            <person name="Hosoya T."/>
            <person name="Hosaka K."/>
        </authorList>
    </citation>
    <scope>NUCLEOTIDE SEQUENCE</scope>
    <source>
        <strain evidence="1">MO-923</strain>
    </source>
</reference>
<dbReference type="Proteomes" id="UP001050691">
    <property type="component" value="Unassembled WGS sequence"/>
</dbReference>
<gene>
    <name evidence="1" type="ORF">Clacol_010470</name>
</gene>
<evidence type="ECO:0000313" key="1">
    <source>
        <dbReference type="EMBL" id="GJJ16190.1"/>
    </source>
</evidence>
<organism evidence="1 2">
    <name type="scientific">Clathrus columnatus</name>
    <dbReference type="NCBI Taxonomy" id="1419009"/>
    <lineage>
        <taxon>Eukaryota</taxon>
        <taxon>Fungi</taxon>
        <taxon>Dikarya</taxon>
        <taxon>Basidiomycota</taxon>
        <taxon>Agaricomycotina</taxon>
        <taxon>Agaricomycetes</taxon>
        <taxon>Phallomycetidae</taxon>
        <taxon>Phallales</taxon>
        <taxon>Clathraceae</taxon>
        <taxon>Clathrus</taxon>
    </lineage>
</organism>
<keyword evidence="2" id="KW-1185">Reference proteome</keyword>